<dbReference type="Proteomes" id="UP000676336">
    <property type="component" value="Unassembled WGS sequence"/>
</dbReference>
<protein>
    <submittedName>
        <fullName evidence="2">Uncharacterized protein</fullName>
    </submittedName>
</protein>
<dbReference type="Proteomes" id="UP000681967">
    <property type="component" value="Unassembled WGS sequence"/>
</dbReference>
<evidence type="ECO:0000313" key="4">
    <source>
        <dbReference type="EMBL" id="CAF4658589.1"/>
    </source>
</evidence>
<evidence type="ECO:0000313" key="6">
    <source>
        <dbReference type="EMBL" id="CAF4885452.1"/>
    </source>
</evidence>
<reference evidence="2" key="1">
    <citation type="submission" date="2021-02" db="EMBL/GenBank/DDBJ databases">
        <authorList>
            <person name="Nowell W R."/>
        </authorList>
    </citation>
    <scope>NUCLEOTIDE SEQUENCE</scope>
</reference>
<feature type="compositionally biased region" description="Basic residues" evidence="1">
    <location>
        <begin position="1"/>
        <end position="17"/>
    </location>
</feature>
<evidence type="ECO:0000313" key="2">
    <source>
        <dbReference type="EMBL" id="CAF4435671.1"/>
    </source>
</evidence>
<dbReference type="EMBL" id="CAJOBH010063266">
    <property type="protein sequence ID" value="CAF4435671.1"/>
    <property type="molecule type" value="Genomic_DNA"/>
</dbReference>
<proteinExistence type="predicted"/>
<feature type="compositionally biased region" description="Basic and acidic residues" evidence="1">
    <location>
        <begin position="26"/>
        <end position="38"/>
    </location>
</feature>
<feature type="compositionally biased region" description="Polar residues" evidence="1">
    <location>
        <begin position="39"/>
        <end position="60"/>
    </location>
</feature>
<evidence type="ECO:0000313" key="3">
    <source>
        <dbReference type="EMBL" id="CAF4551230.1"/>
    </source>
</evidence>
<dbReference type="EMBL" id="CAJOBJ010171697">
    <property type="protein sequence ID" value="CAF4885452.1"/>
    <property type="molecule type" value="Genomic_DNA"/>
</dbReference>
<feature type="region of interest" description="Disordered" evidence="1">
    <location>
        <begin position="1"/>
        <end position="60"/>
    </location>
</feature>
<feature type="non-terminal residue" evidence="2">
    <location>
        <position position="60"/>
    </location>
</feature>
<evidence type="ECO:0000313" key="8">
    <source>
        <dbReference type="Proteomes" id="UP000681967"/>
    </source>
</evidence>
<evidence type="ECO:0000256" key="1">
    <source>
        <dbReference type="SAM" id="MobiDB-lite"/>
    </source>
</evidence>
<feature type="non-terminal residue" evidence="2">
    <location>
        <position position="1"/>
    </location>
</feature>
<dbReference type="EMBL" id="CAJOBJ010193310">
    <property type="protein sequence ID" value="CAF4960972.1"/>
    <property type="molecule type" value="Genomic_DNA"/>
</dbReference>
<evidence type="ECO:0000313" key="5">
    <source>
        <dbReference type="EMBL" id="CAF4801646.1"/>
    </source>
</evidence>
<name>A0A8S2W6P8_9BILA</name>
<comment type="caution">
    <text evidence="2">The sequence shown here is derived from an EMBL/GenBank/DDBJ whole genome shotgun (WGS) entry which is preliminary data.</text>
</comment>
<dbReference type="EMBL" id="CAJOBI010148737">
    <property type="protein sequence ID" value="CAF4801646.1"/>
    <property type="molecule type" value="Genomic_DNA"/>
</dbReference>
<gene>
    <name evidence="2" type="ORF">BYL167_LOCUS33088</name>
    <name evidence="3" type="ORF">BYL167_LOCUS38119</name>
    <name evidence="6" type="ORF">GIL414_LOCUS51064</name>
    <name evidence="7" type="ORF">GIL414_LOCUS54846</name>
    <name evidence="4" type="ORF">SMN809_LOCUS41403</name>
    <name evidence="5" type="ORF">SMN809_LOCUS47206</name>
</gene>
<dbReference type="EMBL" id="CAJOBI010116818">
    <property type="protein sequence ID" value="CAF4658589.1"/>
    <property type="molecule type" value="Genomic_DNA"/>
</dbReference>
<dbReference type="Proteomes" id="UP000681720">
    <property type="component" value="Unassembled WGS sequence"/>
</dbReference>
<dbReference type="EMBL" id="CAJOBH010088182">
    <property type="protein sequence ID" value="CAF4551230.1"/>
    <property type="molecule type" value="Genomic_DNA"/>
</dbReference>
<organism evidence="2 8">
    <name type="scientific">Rotaria magnacalcarata</name>
    <dbReference type="NCBI Taxonomy" id="392030"/>
    <lineage>
        <taxon>Eukaryota</taxon>
        <taxon>Metazoa</taxon>
        <taxon>Spiralia</taxon>
        <taxon>Gnathifera</taxon>
        <taxon>Rotifera</taxon>
        <taxon>Eurotatoria</taxon>
        <taxon>Bdelloidea</taxon>
        <taxon>Philodinida</taxon>
        <taxon>Philodinidae</taxon>
        <taxon>Rotaria</taxon>
    </lineage>
</organism>
<dbReference type="AlphaFoldDB" id="A0A8S2W6P8"/>
<evidence type="ECO:0000313" key="7">
    <source>
        <dbReference type="EMBL" id="CAF4960972.1"/>
    </source>
</evidence>
<accession>A0A8S2W6P8</accession>
<sequence length="60" mass="7201">RSSHTSRFMKRFQRQHKSRDTVTNVQKRDARPRFEFHDLSSTTKQTRNDQETNCTCLTLS</sequence>